<dbReference type="Pfam" id="PF01828">
    <property type="entry name" value="Peptidase_A4"/>
    <property type="match status" value="1"/>
</dbReference>
<evidence type="ECO:0008006" key="4">
    <source>
        <dbReference type="Google" id="ProtNLM"/>
    </source>
</evidence>
<gene>
    <name evidence="2" type="ORF">PG991_010998</name>
</gene>
<organism evidence="2 3">
    <name type="scientific">Apiospora marii</name>
    <dbReference type="NCBI Taxonomy" id="335849"/>
    <lineage>
        <taxon>Eukaryota</taxon>
        <taxon>Fungi</taxon>
        <taxon>Dikarya</taxon>
        <taxon>Ascomycota</taxon>
        <taxon>Pezizomycotina</taxon>
        <taxon>Sordariomycetes</taxon>
        <taxon>Xylariomycetidae</taxon>
        <taxon>Amphisphaeriales</taxon>
        <taxon>Apiosporaceae</taxon>
        <taxon>Apiospora</taxon>
    </lineage>
</organism>
<keyword evidence="1" id="KW-0732">Signal</keyword>
<evidence type="ECO:0000256" key="1">
    <source>
        <dbReference type="SAM" id="SignalP"/>
    </source>
</evidence>
<comment type="caution">
    <text evidence="2">The sequence shown here is derived from an EMBL/GenBank/DDBJ whole genome shotgun (WGS) entry which is preliminary data.</text>
</comment>
<proteinExistence type="predicted"/>
<dbReference type="InterPro" id="IPR038656">
    <property type="entry name" value="Peptidase_G1_sf"/>
</dbReference>
<evidence type="ECO:0000313" key="3">
    <source>
        <dbReference type="Proteomes" id="UP001396898"/>
    </source>
</evidence>
<dbReference type="InterPro" id="IPR000250">
    <property type="entry name" value="Peptidase_G1"/>
</dbReference>
<reference evidence="2 3" key="1">
    <citation type="submission" date="2023-01" db="EMBL/GenBank/DDBJ databases">
        <title>Analysis of 21 Apiospora genomes using comparative genomics revels a genus with tremendous synthesis potential of carbohydrate active enzymes and secondary metabolites.</title>
        <authorList>
            <person name="Sorensen T."/>
        </authorList>
    </citation>
    <scope>NUCLEOTIDE SEQUENCE [LARGE SCALE GENOMIC DNA]</scope>
    <source>
        <strain evidence="2 3">CBS 20057</strain>
    </source>
</reference>
<dbReference type="Gene3D" id="2.60.120.700">
    <property type="entry name" value="Peptidase G1"/>
    <property type="match status" value="1"/>
</dbReference>
<feature type="chain" id="PRO_5045519731" description="Peptidase A1 domain-containing protein" evidence="1">
    <location>
        <begin position="20"/>
        <end position="295"/>
    </location>
</feature>
<feature type="signal peptide" evidence="1">
    <location>
        <begin position="1"/>
        <end position="19"/>
    </location>
</feature>
<accession>A0ABR1RE28</accession>
<dbReference type="Proteomes" id="UP001396898">
    <property type="component" value="Unassembled WGS sequence"/>
</dbReference>
<evidence type="ECO:0000313" key="2">
    <source>
        <dbReference type="EMBL" id="KAK8008447.1"/>
    </source>
</evidence>
<keyword evidence="3" id="KW-1185">Reference proteome</keyword>
<name>A0ABR1RE28_9PEZI</name>
<dbReference type="EMBL" id="JAQQWI010000016">
    <property type="protein sequence ID" value="KAK8008447.1"/>
    <property type="molecule type" value="Genomic_DNA"/>
</dbReference>
<sequence>MMWQKVAFLLGFVPNVALAAKVPHVPVLPRQTPGISISDDPGSAGGYVEIPQHTSDGGPGVTILEATLTVPNLTFASGQSSAGAPYQLGVGCGIYAVTDANSKADCNLRGPHMGINANLGSDGLTTPSAWTSWPYQPRQDLNSSQSALLNLTAGDDVSIQISVTNTTFASYTFLNLKDTTNSVTIEQTSVTSYPICSGDGTTIYAGCALGVADPSKMPGFVELDFEAVMVYDRSNTTHDFGLDQQVQFYRLVSNGKVLAMPQIEEPYDFTVQWSENPDYGVGIGGGPSTTSALSW</sequence>
<protein>
    <recommendedName>
        <fullName evidence="4">Peptidase A1 domain-containing protein</fullName>
    </recommendedName>
</protein>